<dbReference type="Pfam" id="PF00535">
    <property type="entry name" value="Glycos_transf_2"/>
    <property type="match status" value="1"/>
</dbReference>
<dbReference type="Proteomes" id="UP001518140">
    <property type="component" value="Unassembled WGS sequence"/>
</dbReference>
<keyword evidence="4" id="KW-1185">Reference proteome</keyword>
<feature type="region of interest" description="Disordered" evidence="1">
    <location>
        <begin position="471"/>
        <end position="498"/>
    </location>
</feature>
<reference evidence="3 4" key="1">
    <citation type="submission" date="2020-02" db="EMBL/GenBank/DDBJ databases">
        <title>Whole-genome analyses of novel actinobacteria.</title>
        <authorList>
            <person name="Sahin N."/>
            <person name="Tokatli A."/>
        </authorList>
    </citation>
    <scope>NUCLEOTIDE SEQUENCE [LARGE SCALE GENOMIC DNA]</scope>
    <source>
        <strain evidence="3 4">YC419</strain>
    </source>
</reference>
<sequence>MATYDDYDGAYFTSAALRLYHPEVRERVGILVVDNNPRGAAAWALKALEREIEGLRYLPVDDITSAAVKDRVIREANSEWVLVVDSHVLIAPGAIARLLEFIDAHPGCDDLLQGPLLSRGGYYVSLERAWHNDLYGAWLLPALRPGRPDPEDESFEIEMQGLGLFACRKDSWPGYSPHFRGHGAEEGYIHAKYRSLGRRTLCLPFLAWEHRFGRPLSAPYRHTFEERIRNYLVASDEVGYPPLQEVIRHFRDEAQASCTDEVVRSWEREKSSPLAFFDVIAVLNPQRDEERWRHVHDEVAAVFGVEKCLRRITLPPLDVDQPVMDDGVQADVLAEAEAQAEQVTLALSHRHLIARAVNENWPRLLVVDDDVTFLPEAGATLASFLTGLEHGHAWTAIDLSGPQDGTHTDGPTAIGYHESAYRAVLDALPEDPAGARAALATAGGSLTGLLSRVLPLGRHRLAVTGSRAGRRPLLDGARENGIRENGANEPTTADLAHQ</sequence>
<evidence type="ECO:0000259" key="2">
    <source>
        <dbReference type="Pfam" id="PF00535"/>
    </source>
</evidence>
<gene>
    <name evidence="3" type="ORF">G6048_03535</name>
</gene>
<dbReference type="RefSeq" id="WP_165337933.1">
    <property type="nucleotide sequence ID" value="NZ_JAAKZX010000007.1"/>
</dbReference>
<feature type="compositionally biased region" description="Basic and acidic residues" evidence="1">
    <location>
        <begin position="472"/>
        <end position="482"/>
    </location>
</feature>
<protein>
    <submittedName>
        <fullName evidence="3">Glycosyltransferase</fullName>
    </submittedName>
</protein>
<accession>A0ABX0DHC8</accession>
<proteinExistence type="predicted"/>
<feature type="domain" description="Glycosyltransferase 2-like" evidence="2">
    <location>
        <begin position="28"/>
        <end position="106"/>
    </location>
</feature>
<evidence type="ECO:0000313" key="3">
    <source>
        <dbReference type="EMBL" id="NGO41276.1"/>
    </source>
</evidence>
<organism evidence="3 4">
    <name type="scientific">Streptomyces ureilyticus</name>
    <dbReference type="NCBI Taxonomy" id="1775131"/>
    <lineage>
        <taxon>Bacteria</taxon>
        <taxon>Bacillati</taxon>
        <taxon>Actinomycetota</taxon>
        <taxon>Actinomycetes</taxon>
        <taxon>Kitasatosporales</taxon>
        <taxon>Streptomycetaceae</taxon>
        <taxon>Streptomyces</taxon>
    </lineage>
</organism>
<dbReference type="InterPro" id="IPR001173">
    <property type="entry name" value="Glyco_trans_2-like"/>
</dbReference>
<dbReference type="EMBL" id="JAAKZX010000007">
    <property type="protein sequence ID" value="NGO41276.1"/>
    <property type="molecule type" value="Genomic_DNA"/>
</dbReference>
<dbReference type="SUPFAM" id="SSF53448">
    <property type="entry name" value="Nucleotide-diphospho-sugar transferases"/>
    <property type="match status" value="1"/>
</dbReference>
<name>A0ABX0DHC8_9ACTN</name>
<evidence type="ECO:0000256" key="1">
    <source>
        <dbReference type="SAM" id="MobiDB-lite"/>
    </source>
</evidence>
<dbReference type="CDD" id="cd00761">
    <property type="entry name" value="Glyco_tranf_GTA_type"/>
    <property type="match status" value="1"/>
</dbReference>
<dbReference type="InterPro" id="IPR029044">
    <property type="entry name" value="Nucleotide-diphossugar_trans"/>
</dbReference>
<dbReference type="Gene3D" id="3.90.550.10">
    <property type="entry name" value="Spore Coat Polysaccharide Biosynthesis Protein SpsA, Chain A"/>
    <property type="match status" value="1"/>
</dbReference>
<evidence type="ECO:0000313" key="4">
    <source>
        <dbReference type="Proteomes" id="UP001518140"/>
    </source>
</evidence>
<comment type="caution">
    <text evidence="3">The sequence shown here is derived from an EMBL/GenBank/DDBJ whole genome shotgun (WGS) entry which is preliminary data.</text>
</comment>